<dbReference type="InterPro" id="IPR000120">
    <property type="entry name" value="Amidase"/>
</dbReference>
<name>A0A931GFX6_9MICC</name>
<dbReference type="RefSeq" id="WP_196836373.1">
    <property type="nucleotide sequence ID" value="NZ_JADOTZ010000001.1"/>
</dbReference>
<dbReference type="InterPro" id="IPR023631">
    <property type="entry name" value="Amidase_dom"/>
</dbReference>
<reference evidence="3" key="1">
    <citation type="submission" date="2020-11" db="EMBL/GenBank/DDBJ databases">
        <title>Sequencing the genomes of 1000 actinobacteria strains.</title>
        <authorList>
            <person name="Klenk H.-P."/>
        </authorList>
    </citation>
    <scope>NUCLEOTIDE SEQUENCE</scope>
    <source>
        <strain evidence="3">DSM 26152</strain>
    </source>
</reference>
<sequence>MTSVETLSTVEPGVWTEVADAAQIAAQRPDAGSFPLAVKANIAVAGFHHSAGCRALETAPATADADVVALLRPAGAVVVGTTNMHELAFGITSDNATYGPVRNPSDPTRSAGGSSGGSAAAVARGDVDVALGTDTGGSMTIPASLCGVVGFRPSTGRWPSGGLVGLSWTRDTPGVFARNVARVEAIDQRVAPAPPQQVDRLPAGSETTVAVPQEFLRQLDPHTERAFAAALERWRPAVNLVELELGEILDLTRAAEGPLVMWESRQLLADAAARALGMSPEAALARLSEQVQSPDVRELLRNQRDAPVSAEQYAAAQRSTARARQLYAERLADAGIDALVFPTTPAPAPRWSESLTISDGTGAVDTFGRFTRHTGLGTVLGAPVVSVPAPVEAGQLPVGIAVQGARFDDARLLAVAAHLEARLRRPA</sequence>
<dbReference type="InterPro" id="IPR036928">
    <property type="entry name" value="AS_sf"/>
</dbReference>
<dbReference type="Pfam" id="PF01425">
    <property type="entry name" value="Amidase"/>
    <property type="match status" value="1"/>
</dbReference>
<dbReference type="SUPFAM" id="SSF75304">
    <property type="entry name" value="Amidase signature (AS) enzymes"/>
    <property type="match status" value="1"/>
</dbReference>
<protein>
    <submittedName>
        <fullName evidence="3">Mandelamide amidase</fullName>
        <ecNumber evidence="3">3.5.1.86</ecNumber>
    </submittedName>
</protein>
<gene>
    <name evidence="3" type="ORF">IW252_001924</name>
</gene>
<feature type="domain" description="Amidase" evidence="2">
    <location>
        <begin position="34"/>
        <end position="413"/>
    </location>
</feature>
<dbReference type="PANTHER" id="PTHR11895:SF67">
    <property type="entry name" value="AMIDASE DOMAIN-CONTAINING PROTEIN"/>
    <property type="match status" value="1"/>
</dbReference>
<dbReference type="Proteomes" id="UP000625033">
    <property type="component" value="Unassembled WGS sequence"/>
</dbReference>
<accession>A0A931GFX6</accession>
<dbReference type="EC" id="3.5.1.86" evidence="3"/>
<proteinExistence type="predicted"/>
<dbReference type="GO" id="GO:0050537">
    <property type="term" value="F:mandelamide amidase activity"/>
    <property type="evidence" value="ECO:0007669"/>
    <property type="project" value="UniProtKB-EC"/>
</dbReference>
<dbReference type="EMBL" id="JADOTZ010000001">
    <property type="protein sequence ID" value="MBG6085157.1"/>
    <property type="molecule type" value="Genomic_DNA"/>
</dbReference>
<evidence type="ECO:0000256" key="1">
    <source>
        <dbReference type="SAM" id="MobiDB-lite"/>
    </source>
</evidence>
<organism evidence="3 4">
    <name type="scientific">Zhihengliuella flava</name>
    <dbReference type="NCBI Taxonomy" id="1285193"/>
    <lineage>
        <taxon>Bacteria</taxon>
        <taxon>Bacillati</taxon>
        <taxon>Actinomycetota</taxon>
        <taxon>Actinomycetes</taxon>
        <taxon>Micrococcales</taxon>
        <taxon>Micrococcaceae</taxon>
        <taxon>Zhihengliuella</taxon>
    </lineage>
</organism>
<feature type="compositionally biased region" description="Low complexity" evidence="1">
    <location>
        <begin position="109"/>
        <end position="120"/>
    </location>
</feature>
<evidence type="ECO:0000259" key="2">
    <source>
        <dbReference type="Pfam" id="PF01425"/>
    </source>
</evidence>
<evidence type="ECO:0000313" key="3">
    <source>
        <dbReference type="EMBL" id="MBG6085157.1"/>
    </source>
</evidence>
<comment type="caution">
    <text evidence="3">The sequence shown here is derived from an EMBL/GenBank/DDBJ whole genome shotgun (WGS) entry which is preliminary data.</text>
</comment>
<dbReference type="AlphaFoldDB" id="A0A931GFX6"/>
<keyword evidence="4" id="KW-1185">Reference proteome</keyword>
<dbReference type="PANTHER" id="PTHR11895">
    <property type="entry name" value="TRANSAMIDASE"/>
    <property type="match status" value="1"/>
</dbReference>
<keyword evidence="3" id="KW-0378">Hydrolase</keyword>
<evidence type="ECO:0000313" key="4">
    <source>
        <dbReference type="Proteomes" id="UP000625033"/>
    </source>
</evidence>
<feature type="region of interest" description="Disordered" evidence="1">
    <location>
        <begin position="95"/>
        <end position="120"/>
    </location>
</feature>
<dbReference type="Gene3D" id="3.90.1300.10">
    <property type="entry name" value="Amidase signature (AS) domain"/>
    <property type="match status" value="1"/>
</dbReference>